<name>A0A347WNX2_9LACT</name>
<evidence type="ECO:0000313" key="2">
    <source>
        <dbReference type="Proteomes" id="UP000263232"/>
    </source>
</evidence>
<dbReference type="Gene3D" id="2.60.320.10">
    <property type="entry name" value="N-utilization substance G protein NusG, insert domain"/>
    <property type="match status" value="1"/>
</dbReference>
<proteinExistence type="predicted"/>
<keyword evidence="2" id="KW-1185">Reference proteome</keyword>
<dbReference type="Proteomes" id="UP000263232">
    <property type="component" value="Chromosome"/>
</dbReference>
<gene>
    <name evidence="1" type="ORF">CL176_10865</name>
</gene>
<dbReference type="InterPro" id="IPR038690">
    <property type="entry name" value="NusG_2_sf"/>
</dbReference>
<dbReference type="OrthoDB" id="47603at2"/>
<dbReference type="Pfam" id="PF07009">
    <property type="entry name" value="NusG_II"/>
    <property type="match status" value="1"/>
</dbReference>
<dbReference type="KEGG" id="abae:CL176_10865"/>
<evidence type="ECO:0000313" key="1">
    <source>
        <dbReference type="EMBL" id="AXY26779.1"/>
    </source>
</evidence>
<reference evidence="1 2" key="1">
    <citation type="submission" date="2017-09" db="EMBL/GenBank/DDBJ databases">
        <title>Complete genome sequence of Oxytococcus suis strain ZY16052.</title>
        <authorList>
            <person name="Li F."/>
        </authorList>
    </citation>
    <scope>NUCLEOTIDE SEQUENCE [LARGE SCALE GENOMIC DNA]</scope>
    <source>
        <strain evidence="1 2">ZY16052</strain>
    </source>
</reference>
<organism evidence="1 2">
    <name type="scientific">Suicoccus acidiformans</name>
    <dbReference type="NCBI Taxonomy" id="2036206"/>
    <lineage>
        <taxon>Bacteria</taxon>
        <taxon>Bacillati</taxon>
        <taxon>Bacillota</taxon>
        <taxon>Bacilli</taxon>
        <taxon>Lactobacillales</taxon>
        <taxon>Aerococcaceae</taxon>
        <taxon>Suicoccus</taxon>
    </lineage>
</organism>
<dbReference type="AlphaFoldDB" id="A0A347WNX2"/>
<dbReference type="CDD" id="cd09911">
    <property type="entry name" value="Lin0431_like"/>
    <property type="match status" value="1"/>
</dbReference>
<sequence length="129" mass="14551">MRPFDYIFIVLAIILSFIPNVITAYQMPAEEEEPQIYANVKIMGNVVDTFELEEGQEQILKTYYPNPGQYNIIEVNDGAIRIKEDNSPDQIGVNTGWIYRPGQTAICLPHGLVLEVKGEIAEDDPLILP</sequence>
<dbReference type="EMBL" id="CP023434">
    <property type="protein sequence ID" value="AXY26779.1"/>
    <property type="molecule type" value="Genomic_DNA"/>
</dbReference>
<protein>
    <submittedName>
        <fullName evidence="1">Uncharacterized protein</fullName>
    </submittedName>
</protein>
<accession>A0A347WNX2</accession>